<gene>
    <name evidence="1" type="ORF">G7Y89_g9477</name>
</gene>
<name>A0A8H4RIA0_9HELO</name>
<proteinExistence type="predicted"/>
<accession>A0A8H4RIA0</accession>
<keyword evidence="2" id="KW-1185">Reference proteome</keyword>
<dbReference type="EMBL" id="JAAMPI010000778">
    <property type="protein sequence ID" value="KAF4628672.1"/>
    <property type="molecule type" value="Genomic_DNA"/>
</dbReference>
<organism evidence="1 2">
    <name type="scientific">Cudoniella acicularis</name>
    <dbReference type="NCBI Taxonomy" id="354080"/>
    <lineage>
        <taxon>Eukaryota</taxon>
        <taxon>Fungi</taxon>
        <taxon>Dikarya</taxon>
        <taxon>Ascomycota</taxon>
        <taxon>Pezizomycotina</taxon>
        <taxon>Leotiomycetes</taxon>
        <taxon>Helotiales</taxon>
        <taxon>Tricladiaceae</taxon>
        <taxon>Cudoniella</taxon>
    </lineage>
</organism>
<sequence>MRRGQNEEKGITISRLDIRDSDYSIIRSRVSAGRLPGGPVIELGVPFVTRDKLRKKTAVAFANIPATTKKAVQAPTAFGCEGYWLAATAAFCQVVERLSGGHDLLIACTAAKNDIAILRQHYEALQDLVSEKTNEVELPGIRNKSLTELKKLYVRADTWEGGGRPTYVNRSIFLRIIGHCVGFTYGQLMAGAHRYLTKARWADDLFIHFRDELEATATEDQLIQGIEDTLAVSVFHQRECDLRVWGHRFGDLMASTVSGLSKRAEEVRLQWARATYLSSSATTAAS</sequence>
<dbReference type="OrthoDB" id="10297500at2759"/>
<dbReference type="AlphaFoldDB" id="A0A8H4RIA0"/>
<evidence type="ECO:0000313" key="2">
    <source>
        <dbReference type="Proteomes" id="UP000566819"/>
    </source>
</evidence>
<evidence type="ECO:0000313" key="1">
    <source>
        <dbReference type="EMBL" id="KAF4628672.1"/>
    </source>
</evidence>
<comment type="caution">
    <text evidence="1">The sequence shown here is derived from an EMBL/GenBank/DDBJ whole genome shotgun (WGS) entry which is preliminary data.</text>
</comment>
<dbReference type="Proteomes" id="UP000566819">
    <property type="component" value="Unassembled WGS sequence"/>
</dbReference>
<protein>
    <submittedName>
        <fullName evidence="1">Uncharacterized protein</fullName>
    </submittedName>
</protein>
<reference evidence="1 2" key="1">
    <citation type="submission" date="2020-03" db="EMBL/GenBank/DDBJ databases">
        <title>Draft Genome Sequence of Cudoniella acicularis.</title>
        <authorList>
            <person name="Buettner E."/>
            <person name="Kellner H."/>
        </authorList>
    </citation>
    <scope>NUCLEOTIDE SEQUENCE [LARGE SCALE GENOMIC DNA]</scope>
    <source>
        <strain evidence="1 2">DSM 108380</strain>
    </source>
</reference>